<feature type="compositionally biased region" description="Acidic residues" evidence="7">
    <location>
        <begin position="191"/>
        <end position="200"/>
    </location>
</feature>
<evidence type="ECO:0000256" key="7">
    <source>
        <dbReference type="SAM" id="MobiDB-lite"/>
    </source>
</evidence>
<feature type="DNA-binding region" description="Homeobox; TALE-type" evidence="5">
    <location>
        <begin position="242"/>
        <end position="305"/>
    </location>
</feature>
<feature type="region of interest" description="Disordered" evidence="7">
    <location>
        <begin position="187"/>
        <end position="209"/>
    </location>
</feature>
<evidence type="ECO:0000256" key="6">
    <source>
        <dbReference type="PROSITE-ProRule" id="PRU00559"/>
    </source>
</evidence>
<evidence type="ECO:0000256" key="2">
    <source>
        <dbReference type="ARBA" id="ARBA00023125"/>
    </source>
</evidence>
<evidence type="ECO:0000256" key="4">
    <source>
        <dbReference type="ARBA" id="ARBA00023242"/>
    </source>
</evidence>
<dbReference type="Pfam" id="PF05920">
    <property type="entry name" value="Homeobox_KN"/>
    <property type="match status" value="1"/>
</dbReference>
<keyword evidence="3 5" id="KW-0371">Homeobox</keyword>
<feature type="domain" description="ELK" evidence="9">
    <location>
        <begin position="220"/>
        <end position="240"/>
    </location>
</feature>
<dbReference type="InterPro" id="IPR005540">
    <property type="entry name" value="KNOX1"/>
</dbReference>
<dbReference type="Gene3D" id="1.10.10.60">
    <property type="entry name" value="Homeodomain-like"/>
    <property type="match status" value="1"/>
</dbReference>
<comment type="similarity">
    <text evidence="6">Belongs to the TALE/KNOX homeobox family.</text>
</comment>
<evidence type="ECO:0000256" key="1">
    <source>
        <dbReference type="ARBA" id="ARBA00004123"/>
    </source>
</evidence>
<feature type="domain" description="Homeobox" evidence="8">
    <location>
        <begin position="241"/>
        <end position="304"/>
    </location>
</feature>
<dbReference type="AlphaFoldDB" id="E2CZB8"/>
<keyword evidence="2 5" id="KW-0238">DNA-binding</keyword>
<dbReference type="Pfam" id="PF03791">
    <property type="entry name" value="KNOX2"/>
    <property type="match status" value="1"/>
</dbReference>
<protein>
    <submittedName>
        <fullName evidence="10">HERMIT-like protein 1</fullName>
    </submittedName>
</protein>
<dbReference type="PROSITE" id="PS00027">
    <property type="entry name" value="HOMEOBOX_1"/>
    <property type="match status" value="1"/>
</dbReference>
<comment type="subcellular location">
    <subcellularLocation>
        <location evidence="1 5">Nucleus</location>
    </subcellularLocation>
</comment>
<dbReference type="CDD" id="cd00086">
    <property type="entry name" value="homeodomain"/>
    <property type="match status" value="1"/>
</dbReference>
<dbReference type="Pfam" id="PF03789">
    <property type="entry name" value="ELK"/>
    <property type="match status" value="1"/>
</dbReference>
<dbReference type="InterPro" id="IPR009057">
    <property type="entry name" value="Homeodomain-like_sf"/>
</dbReference>
<dbReference type="EMBL" id="GQ409545">
    <property type="protein sequence ID" value="ADK26527.1"/>
    <property type="molecule type" value="mRNA"/>
</dbReference>
<dbReference type="Pfam" id="PF03790">
    <property type="entry name" value="KNOX1"/>
    <property type="match status" value="1"/>
</dbReference>
<evidence type="ECO:0000313" key="10">
    <source>
        <dbReference type="EMBL" id="ADK26527.1"/>
    </source>
</evidence>
<dbReference type="GO" id="GO:0003677">
    <property type="term" value="F:DNA binding"/>
    <property type="evidence" value="ECO:0007669"/>
    <property type="project" value="UniProtKB-UniRule"/>
</dbReference>
<sequence length="322" mass="36833">MEEIYEFGSSSSRSSAACYYLHPADFGSSPDGVVPMGFGSVNIMTRETTFSEVSIVDKIGTTSSSNLQEDQDETMNIRANISSHPLYPKLLRSYIDCQKVGAPSEIVNMLDNIVQENDVYKKSSTALNRLTDDPELDEFMETYCEVLAKFKSDLARPFNEATIFLNNIETQLSNLWINAAPTTSNITSDELGAEPEEENDITGADGEADEKINDMCRESEIKDKLMRKYSGYIRSLKQEVCNKNNKKGKLPKEARQILLNWWTCHYKWPYPTEGDKIYLVESTGLDPKQINNWFINQRKRHWKPSENMQYMVMEHIHGHFSD</sequence>
<dbReference type="SMART" id="SM01256">
    <property type="entry name" value="KNOX2"/>
    <property type="match status" value="1"/>
</dbReference>
<name>E2CZB8_PETHY</name>
<dbReference type="InterPro" id="IPR001356">
    <property type="entry name" value="HD"/>
</dbReference>
<dbReference type="SMART" id="SM00389">
    <property type="entry name" value="HOX"/>
    <property type="match status" value="1"/>
</dbReference>
<evidence type="ECO:0000259" key="9">
    <source>
        <dbReference type="PROSITE" id="PS51213"/>
    </source>
</evidence>
<keyword evidence="4 5" id="KW-0539">Nucleus</keyword>
<dbReference type="InterPro" id="IPR008422">
    <property type="entry name" value="KN_HD"/>
</dbReference>
<dbReference type="InterPro" id="IPR017970">
    <property type="entry name" value="Homeobox_CS"/>
</dbReference>
<dbReference type="SMART" id="SM01188">
    <property type="entry name" value="ELK"/>
    <property type="match status" value="1"/>
</dbReference>
<dbReference type="PROSITE" id="PS50071">
    <property type="entry name" value="HOMEOBOX_2"/>
    <property type="match status" value="1"/>
</dbReference>
<reference evidence="10" key="1">
    <citation type="submission" date="2009-07" db="EMBL/GenBank/DDBJ databases">
        <title>Role of KNOX1 genes in petunia.</title>
        <authorList>
            <person name="Castel R."/>
            <person name="Kusters E."/>
            <person name="Koes R."/>
        </authorList>
    </citation>
    <scope>NUCLEOTIDE SEQUENCE</scope>
    <source>
        <tissue evidence="10">Inflorescence meristem</tissue>
    </source>
</reference>
<dbReference type="PANTHER" id="PTHR11850">
    <property type="entry name" value="HOMEOBOX PROTEIN TRANSCRIPTION FACTORS"/>
    <property type="match status" value="1"/>
</dbReference>
<evidence type="ECO:0000256" key="3">
    <source>
        <dbReference type="ARBA" id="ARBA00023155"/>
    </source>
</evidence>
<dbReference type="GO" id="GO:0000981">
    <property type="term" value="F:DNA-binding transcription factor activity, RNA polymerase II-specific"/>
    <property type="evidence" value="ECO:0007669"/>
    <property type="project" value="InterPro"/>
</dbReference>
<accession>E2CZB8</accession>
<organism evidence="10">
    <name type="scientific">Petunia hybrida</name>
    <name type="common">Petunia</name>
    <dbReference type="NCBI Taxonomy" id="4102"/>
    <lineage>
        <taxon>Eukaryota</taxon>
        <taxon>Viridiplantae</taxon>
        <taxon>Streptophyta</taxon>
        <taxon>Embryophyta</taxon>
        <taxon>Tracheophyta</taxon>
        <taxon>Spermatophyta</taxon>
        <taxon>Magnoliopsida</taxon>
        <taxon>eudicotyledons</taxon>
        <taxon>Gunneridae</taxon>
        <taxon>Pentapetalae</taxon>
        <taxon>asterids</taxon>
        <taxon>lamiids</taxon>
        <taxon>Solanales</taxon>
        <taxon>Solanaceae</taxon>
        <taxon>Petunioideae</taxon>
        <taxon>Petunia</taxon>
    </lineage>
</organism>
<dbReference type="SUPFAM" id="SSF46689">
    <property type="entry name" value="Homeodomain-like"/>
    <property type="match status" value="1"/>
</dbReference>
<dbReference type="PROSITE" id="PS51213">
    <property type="entry name" value="ELK"/>
    <property type="match status" value="1"/>
</dbReference>
<evidence type="ECO:0000256" key="5">
    <source>
        <dbReference type="PROSITE-ProRule" id="PRU00108"/>
    </source>
</evidence>
<dbReference type="GO" id="GO:0005634">
    <property type="term" value="C:nucleus"/>
    <property type="evidence" value="ECO:0007669"/>
    <property type="project" value="UniProtKB-SubCell"/>
</dbReference>
<evidence type="ECO:0000259" key="8">
    <source>
        <dbReference type="PROSITE" id="PS50071"/>
    </source>
</evidence>
<proteinExistence type="evidence at transcript level"/>
<dbReference type="SMART" id="SM01255">
    <property type="entry name" value="KNOX1"/>
    <property type="match status" value="1"/>
</dbReference>
<dbReference type="InterPro" id="IPR005539">
    <property type="entry name" value="ELK_dom"/>
</dbReference>
<dbReference type="InterPro" id="IPR050224">
    <property type="entry name" value="TALE_homeobox"/>
</dbReference>
<dbReference type="InterPro" id="IPR005541">
    <property type="entry name" value="KNOX2"/>
</dbReference>